<evidence type="ECO:0000256" key="3">
    <source>
        <dbReference type="ARBA" id="ARBA00022692"/>
    </source>
</evidence>
<keyword evidence="10" id="KW-1185">Reference proteome</keyword>
<dbReference type="AlphaFoldDB" id="A0A9W4U8F3"/>
<keyword evidence="2" id="KW-0813">Transport</keyword>
<dbReference type="InterPro" id="IPR011701">
    <property type="entry name" value="MFS"/>
</dbReference>
<feature type="transmembrane region" description="Helical" evidence="7">
    <location>
        <begin position="210"/>
        <end position="230"/>
    </location>
</feature>
<dbReference type="Proteomes" id="UP001152607">
    <property type="component" value="Unassembled WGS sequence"/>
</dbReference>
<dbReference type="SUPFAM" id="SSF103473">
    <property type="entry name" value="MFS general substrate transporter"/>
    <property type="match status" value="2"/>
</dbReference>
<organism evidence="9 10">
    <name type="scientific">Periconia digitata</name>
    <dbReference type="NCBI Taxonomy" id="1303443"/>
    <lineage>
        <taxon>Eukaryota</taxon>
        <taxon>Fungi</taxon>
        <taxon>Dikarya</taxon>
        <taxon>Ascomycota</taxon>
        <taxon>Pezizomycotina</taxon>
        <taxon>Dothideomycetes</taxon>
        <taxon>Pleosporomycetidae</taxon>
        <taxon>Pleosporales</taxon>
        <taxon>Massarineae</taxon>
        <taxon>Periconiaceae</taxon>
        <taxon>Periconia</taxon>
    </lineage>
</organism>
<comment type="caution">
    <text evidence="9">The sequence shown here is derived from an EMBL/GenBank/DDBJ whole genome shotgun (WGS) entry which is preliminary data.</text>
</comment>
<comment type="subcellular location">
    <subcellularLocation>
        <location evidence="1">Membrane</location>
        <topology evidence="1">Multi-pass membrane protein</topology>
    </subcellularLocation>
</comment>
<protein>
    <recommendedName>
        <fullName evidence="8">Major facilitator superfamily (MFS) profile domain-containing protein</fullName>
    </recommendedName>
</protein>
<feature type="transmembrane region" description="Helical" evidence="7">
    <location>
        <begin position="458"/>
        <end position="477"/>
    </location>
</feature>
<proteinExistence type="predicted"/>
<dbReference type="PROSITE" id="PS50850">
    <property type="entry name" value="MFS"/>
    <property type="match status" value="1"/>
</dbReference>
<feature type="transmembrane region" description="Helical" evidence="7">
    <location>
        <begin position="183"/>
        <end position="203"/>
    </location>
</feature>
<feature type="transmembrane region" description="Helical" evidence="7">
    <location>
        <begin position="286"/>
        <end position="306"/>
    </location>
</feature>
<evidence type="ECO:0000256" key="5">
    <source>
        <dbReference type="ARBA" id="ARBA00023136"/>
    </source>
</evidence>
<keyword evidence="5 7" id="KW-0472">Membrane</keyword>
<feature type="transmembrane region" description="Helical" evidence="7">
    <location>
        <begin position="367"/>
        <end position="387"/>
    </location>
</feature>
<keyword evidence="3 7" id="KW-0812">Transmembrane</keyword>
<reference evidence="9" key="1">
    <citation type="submission" date="2023-01" db="EMBL/GenBank/DDBJ databases">
        <authorList>
            <person name="Van Ghelder C."/>
            <person name="Rancurel C."/>
        </authorList>
    </citation>
    <scope>NUCLEOTIDE SEQUENCE</scope>
    <source>
        <strain evidence="9">CNCM I-4278</strain>
    </source>
</reference>
<sequence length="575" mass="62494">MEKRTLIVFQVGEYANRVCECKERGGILDDEKNAEMQKQQWQSEKDTEMGSSQETLVVGDKDFDGNKEEKDEQVAKLPFTRARCIALVMTVTTAAFLNTMGIQSAVIILPAIGRELNIPNTRQQWIVSAYNLTFGCFLLLCGRIADVYSKRSIFIWGSAWATLTSILVPFARNEIAFDVLRGLQGLGAAAMVPTAIGILGVTFPQGKAKNYAFSCYGAGSPLGTIFGQIFGGLVGEYLDWRWVFWIFGILAALCTVSSICFIPTLPAPSVAGTVTTLTAPSTTRNSIDWLGGAIITTGLVLLLFALSEGNVVGWRTPWVSTILVLSILLILVFGTYQHWLETKITRNPNGNNQRPLMKISMFRNVRFTAANIVMMLYLSSFNNFLIYASFWFQEYQGLSVIQTTLRLLPLGVAGFLVSLLTSILLPHLRTRTLLQTGTLSLTVASLLFALPLPSNLTYWAYAFPATILAVVGADTLYPTLTLFASHCLPTEDQALGGALINSAGQVGRAIFLAVGTAVQAGVMEGTRWGVGEEGLRDGIRATCWFDVGLGGLALLVVVIFFNGKARVGGIKGGKV</sequence>
<keyword evidence="4 7" id="KW-1133">Transmembrane helix</keyword>
<evidence type="ECO:0000256" key="6">
    <source>
        <dbReference type="SAM" id="MobiDB-lite"/>
    </source>
</evidence>
<dbReference type="OrthoDB" id="5086884at2759"/>
<evidence type="ECO:0000256" key="7">
    <source>
        <dbReference type="SAM" id="Phobius"/>
    </source>
</evidence>
<dbReference type="Gene3D" id="1.20.1720.10">
    <property type="entry name" value="Multidrug resistance protein D"/>
    <property type="match status" value="1"/>
</dbReference>
<feature type="transmembrane region" description="Helical" evidence="7">
    <location>
        <begin position="538"/>
        <end position="561"/>
    </location>
</feature>
<dbReference type="GO" id="GO:0022857">
    <property type="term" value="F:transmembrane transporter activity"/>
    <property type="evidence" value="ECO:0007669"/>
    <property type="project" value="InterPro"/>
</dbReference>
<evidence type="ECO:0000256" key="4">
    <source>
        <dbReference type="ARBA" id="ARBA00022989"/>
    </source>
</evidence>
<evidence type="ECO:0000256" key="1">
    <source>
        <dbReference type="ARBA" id="ARBA00004141"/>
    </source>
</evidence>
<accession>A0A9W4U8F3</accession>
<feature type="transmembrane region" description="Helical" evidence="7">
    <location>
        <begin position="432"/>
        <end position="452"/>
    </location>
</feature>
<feature type="domain" description="Major facilitator superfamily (MFS) profile" evidence="8">
    <location>
        <begin position="87"/>
        <end position="566"/>
    </location>
</feature>
<dbReference type="PANTHER" id="PTHR42718:SF9">
    <property type="entry name" value="MAJOR FACILITATOR SUPERFAMILY MULTIDRUG TRANSPORTER MFSC"/>
    <property type="match status" value="1"/>
</dbReference>
<feature type="transmembrane region" description="Helical" evidence="7">
    <location>
        <begin position="85"/>
        <end position="112"/>
    </location>
</feature>
<evidence type="ECO:0000313" key="9">
    <source>
        <dbReference type="EMBL" id="CAI6313761.1"/>
    </source>
</evidence>
<evidence type="ECO:0000313" key="10">
    <source>
        <dbReference type="Proteomes" id="UP001152607"/>
    </source>
</evidence>
<name>A0A9W4U8F3_9PLEO</name>
<dbReference type="InterPro" id="IPR020846">
    <property type="entry name" value="MFS_dom"/>
</dbReference>
<feature type="transmembrane region" description="Helical" evidence="7">
    <location>
        <begin position="407"/>
        <end position="425"/>
    </location>
</feature>
<dbReference type="GO" id="GO:0016020">
    <property type="term" value="C:membrane"/>
    <property type="evidence" value="ECO:0007669"/>
    <property type="project" value="UniProtKB-SubCell"/>
</dbReference>
<feature type="transmembrane region" description="Helical" evidence="7">
    <location>
        <begin position="242"/>
        <end position="265"/>
    </location>
</feature>
<dbReference type="Pfam" id="PF07690">
    <property type="entry name" value="MFS_1"/>
    <property type="match status" value="1"/>
</dbReference>
<gene>
    <name evidence="9" type="ORF">PDIGIT_LOCUS3319</name>
</gene>
<evidence type="ECO:0000256" key="2">
    <source>
        <dbReference type="ARBA" id="ARBA00022448"/>
    </source>
</evidence>
<dbReference type="Gene3D" id="1.20.1250.20">
    <property type="entry name" value="MFS general substrate transporter like domains"/>
    <property type="match status" value="1"/>
</dbReference>
<feature type="transmembrane region" description="Helical" evidence="7">
    <location>
        <begin position="318"/>
        <end position="336"/>
    </location>
</feature>
<feature type="transmembrane region" description="Helical" evidence="7">
    <location>
        <begin position="153"/>
        <end position="171"/>
    </location>
</feature>
<dbReference type="InterPro" id="IPR036259">
    <property type="entry name" value="MFS_trans_sf"/>
</dbReference>
<feature type="transmembrane region" description="Helical" evidence="7">
    <location>
        <begin position="124"/>
        <end position="141"/>
    </location>
</feature>
<dbReference type="PANTHER" id="PTHR42718">
    <property type="entry name" value="MAJOR FACILITATOR SUPERFAMILY MULTIDRUG TRANSPORTER MFSC"/>
    <property type="match status" value="1"/>
</dbReference>
<dbReference type="EMBL" id="CAOQHR010000002">
    <property type="protein sequence ID" value="CAI6313761.1"/>
    <property type="molecule type" value="Genomic_DNA"/>
</dbReference>
<evidence type="ECO:0000259" key="8">
    <source>
        <dbReference type="PROSITE" id="PS50850"/>
    </source>
</evidence>
<feature type="region of interest" description="Disordered" evidence="6">
    <location>
        <begin position="30"/>
        <end position="52"/>
    </location>
</feature>